<gene>
    <name evidence="1" type="ORF">ZHAS_00016408</name>
</gene>
<organism evidence="1">
    <name type="scientific">Anopheles sinensis</name>
    <name type="common">Mosquito</name>
    <dbReference type="NCBI Taxonomy" id="74873"/>
    <lineage>
        <taxon>Eukaryota</taxon>
        <taxon>Metazoa</taxon>
        <taxon>Ecdysozoa</taxon>
        <taxon>Arthropoda</taxon>
        <taxon>Hexapoda</taxon>
        <taxon>Insecta</taxon>
        <taxon>Pterygota</taxon>
        <taxon>Neoptera</taxon>
        <taxon>Endopterygota</taxon>
        <taxon>Diptera</taxon>
        <taxon>Nematocera</taxon>
        <taxon>Culicoidea</taxon>
        <taxon>Culicidae</taxon>
        <taxon>Anophelinae</taxon>
        <taxon>Anopheles</taxon>
    </lineage>
</organism>
<dbReference type="AlphaFoldDB" id="A0A084WDI7"/>
<dbReference type="Proteomes" id="UP000030765">
    <property type="component" value="Unassembled WGS sequence"/>
</dbReference>
<dbReference type="EMBL" id="KE525339">
    <property type="protein sequence ID" value="KFB48281.1"/>
    <property type="molecule type" value="Genomic_DNA"/>
</dbReference>
<dbReference type="VEuPathDB" id="VectorBase:ASIC016408"/>
<evidence type="ECO:0000313" key="1">
    <source>
        <dbReference type="EMBL" id="KFB48281.1"/>
    </source>
</evidence>
<dbReference type="EnsemblMetazoa" id="ASIC016408-RA">
    <property type="protein sequence ID" value="ASIC016408-PA"/>
    <property type="gene ID" value="ASIC016408"/>
</dbReference>
<evidence type="ECO:0000313" key="2">
    <source>
        <dbReference type="EnsemblMetazoa" id="ASIC016408-PA"/>
    </source>
</evidence>
<protein>
    <submittedName>
        <fullName evidence="1">Uncharacterized protein LOC100798029</fullName>
    </submittedName>
</protein>
<accession>A0A084WDI7</accession>
<evidence type="ECO:0000313" key="3">
    <source>
        <dbReference type="Proteomes" id="UP000030765"/>
    </source>
</evidence>
<dbReference type="VEuPathDB" id="VectorBase:ASIS018851"/>
<reference evidence="2" key="2">
    <citation type="submission" date="2020-05" db="UniProtKB">
        <authorList>
            <consortium name="EnsemblMetazoa"/>
        </authorList>
    </citation>
    <scope>IDENTIFICATION</scope>
</reference>
<dbReference type="EMBL" id="ATLV01023026">
    <property type="status" value="NOT_ANNOTATED_CDS"/>
    <property type="molecule type" value="Genomic_DNA"/>
</dbReference>
<proteinExistence type="predicted"/>
<reference evidence="1 3" key="1">
    <citation type="journal article" date="2014" name="BMC Genomics">
        <title>Genome sequence of Anopheles sinensis provides insight into genetics basis of mosquito competence for malaria parasites.</title>
        <authorList>
            <person name="Zhou D."/>
            <person name="Zhang D."/>
            <person name="Ding G."/>
            <person name="Shi L."/>
            <person name="Hou Q."/>
            <person name="Ye Y."/>
            <person name="Xu Y."/>
            <person name="Zhou H."/>
            <person name="Xiong C."/>
            <person name="Li S."/>
            <person name="Yu J."/>
            <person name="Hong S."/>
            <person name="Yu X."/>
            <person name="Zou P."/>
            <person name="Chen C."/>
            <person name="Chang X."/>
            <person name="Wang W."/>
            <person name="Lv Y."/>
            <person name="Sun Y."/>
            <person name="Ma L."/>
            <person name="Shen B."/>
            <person name="Zhu C."/>
        </authorList>
    </citation>
    <scope>NUCLEOTIDE SEQUENCE [LARGE SCALE GENOMIC DNA]</scope>
</reference>
<keyword evidence="3" id="KW-1185">Reference proteome</keyword>
<name>A0A084WDI7_ANOSI</name>
<sequence length="279" mass="29936">MELSVGGFQSRTIAMPDDVLEEERDINNSSQSTMPLVMGQNQNDTALVFTKLPQHTSSVVSNESRVMPAAAVSTAGTLASATLSFVAVELERSESTGDTLPGPSTVSQPEKFIERPARKQHFATVTTAPGITGSTTEAELDEDTNGNELQVSSAALSTPIDSAAPTRDEVDKLAFVNPATAVVARKQLPLETVQQERPPAQRDSLSTLQCSNFHAADIVPDPTEQQWQPTIEVIDGAAATRRAARFIRSIAGLRRRMELADEAALMSNREVLSGLLHLS</sequence>